<comment type="similarity">
    <text evidence="13">Belongs to the G-protein coupled receptor 1 family. Opsin subfamily.</text>
</comment>
<protein>
    <submittedName>
        <fullName evidence="15">C-opsin2</fullName>
    </submittedName>
</protein>
<proteinExistence type="evidence at transcript level"/>
<dbReference type="GO" id="GO:0007601">
    <property type="term" value="P:visual perception"/>
    <property type="evidence" value="ECO:0007669"/>
    <property type="project" value="InterPro"/>
</dbReference>
<feature type="transmembrane region" description="Helical" evidence="13">
    <location>
        <begin position="194"/>
        <end position="218"/>
    </location>
</feature>
<reference evidence="15" key="1">
    <citation type="submission" date="2017-10" db="EMBL/GenBank/DDBJ databases">
        <title>The shadow reflex in a marine annelid is dependent on Go-Opsin1.</title>
        <authorList>
            <person name="Ayers T.R."/>
            <person name="Tsukamoto H."/>
            <person name="Jekely G."/>
            <person name="Tessmar-Raible K."/>
        </authorList>
    </citation>
    <scope>NUCLEOTIDE SEQUENCE</scope>
</reference>
<dbReference type="PRINTS" id="PR00237">
    <property type="entry name" value="GPCRRHODOPSN"/>
</dbReference>
<dbReference type="GO" id="GO:0009881">
    <property type="term" value="F:photoreceptor activity"/>
    <property type="evidence" value="ECO:0007669"/>
    <property type="project" value="UniProtKB-KW"/>
</dbReference>
<keyword evidence="11 13" id="KW-0675">Receptor</keyword>
<dbReference type="InterPro" id="IPR001760">
    <property type="entry name" value="Opsin"/>
</dbReference>
<keyword evidence="8 13" id="KW-0297">G-protein coupled receptor</keyword>
<evidence type="ECO:0000256" key="8">
    <source>
        <dbReference type="ARBA" id="ARBA00023040"/>
    </source>
</evidence>
<feature type="transmembrane region" description="Helical" evidence="13">
    <location>
        <begin position="154"/>
        <end position="174"/>
    </location>
</feature>
<evidence type="ECO:0000256" key="6">
    <source>
        <dbReference type="ARBA" id="ARBA00022989"/>
    </source>
</evidence>
<keyword evidence="5 13" id="KW-0681">Retinal protein</keyword>
<keyword evidence="7 13" id="KW-0157">Chromophore</keyword>
<dbReference type="PROSITE" id="PS50262">
    <property type="entry name" value="G_PROTEIN_RECEP_F1_2"/>
    <property type="match status" value="1"/>
</dbReference>
<dbReference type="PRINTS" id="PR00238">
    <property type="entry name" value="OPSIN"/>
</dbReference>
<evidence type="ECO:0000256" key="1">
    <source>
        <dbReference type="ARBA" id="ARBA00004141"/>
    </source>
</evidence>
<dbReference type="SUPFAM" id="SSF81321">
    <property type="entry name" value="Family A G protein-coupled receptor-like"/>
    <property type="match status" value="1"/>
</dbReference>
<keyword evidence="2 13" id="KW-0600">Photoreceptor protein</keyword>
<feature type="transmembrane region" description="Helical" evidence="13">
    <location>
        <begin position="112"/>
        <end position="133"/>
    </location>
</feature>
<dbReference type="GO" id="GO:0004930">
    <property type="term" value="F:G protein-coupled receptor activity"/>
    <property type="evidence" value="ECO:0007669"/>
    <property type="project" value="UniProtKB-KW"/>
</dbReference>
<evidence type="ECO:0000256" key="3">
    <source>
        <dbReference type="ARBA" id="ARBA00022606"/>
    </source>
</evidence>
<evidence type="ECO:0000256" key="2">
    <source>
        <dbReference type="ARBA" id="ARBA00022543"/>
    </source>
</evidence>
<sequence>MDDLGFLGNSSVNYTVPLLQEDPLLLRILYFGPTSYVITAIYLCIVGVIGTLSNGVIMYLYFKDKSLRSPMNLLFVNLAMSDFTVAFFGAMFQFGLTCTRKYMSPGMALCDFYGFITFLGGLASEMNLFIISVERYLAVVRPFDVGNLTNRRVIFVWLYSLVFAGGPLVGWSSYRPEGLGTWCSISWQDRSMNTMSYVTAVFLGCYFFPVSIIIFCYFNVWRKVKEAADAQGGAGTAGKAEKSIFRMSVIMVTCYLTAWTPYAIVCLIASYGPPNGLPIYAEVLPSLFAKSSQVYNPIIYVLMNKP</sequence>
<keyword evidence="3 13" id="KW-0716">Sensory transduction</keyword>
<name>A0A2I6SRA5_PLADU</name>
<keyword evidence="6 13" id="KW-1133">Transmembrane helix</keyword>
<evidence type="ECO:0000313" key="15">
    <source>
        <dbReference type="EMBL" id="AUO28908.1"/>
    </source>
</evidence>
<dbReference type="InterPro" id="IPR000276">
    <property type="entry name" value="GPCR_Rhodpsn"/>
</dbReference>
<evidence type="ECO:0000256" key="12">
    <source>
        <dbReference type="ARBA" id="ARBA00023224"/>
    </source>
</evidence>
<dbReference type="AlphaFoldDB" id="A0A2I6SRA5"/>
<evidence type="ECO:0000256" key="5">
    <source>
        <dbReference type="ARBA" id="ARBA00022925"/>
    </source>
</evidence>
<keyword evidence="12 13" id="KW-0807">Transducer</keyword>
<dbReference type="InterPro" id="IPR050125">
    <property type="entry name" value="GPCR_opsins"/>
</dbReference>
<evidence type="ECO:0000256" key="11">
    <source>
        <dbReference type="ARBA" id="ARBA00023170"/>
    </source>
</evidence>
<feature type="domain" description="G-protein coupled receptors family 1 profile" evidence="14">
    <location>
        <begin position="53"/>
        <end position="300"/>
    </location>
</feature>
<evidence type="ECO:0000259" key="14">
    <source>
        <dbReference type="PROSITE" id="PS50262"/>
    </source>
</evidence>
<dbReference type="GO" id="GO:0016020">
    <property type="term" value="C:membrane"/>
    <property type="evidence" value="ECO:0007669"/>
    <property type="project" value="UniProtKB-SubCell"/>
</dbReference>
<comment type="caution">
    <text evidence="13">Lacks conserved residue(s) required for the propagation of feature annotation.</text>
</comment>
<dbReference type="EMBL" id="MG182639">
    <property type="protein sequence ID" value="AUO28908.1"/>
    <property type="molecule type" value="mRNA"/>
</dbReference>
<accession>A0A2I6SRA5</accession>
<keyword evidence="4 13" id="KW-0812">Transmembrane</keyword>
<feature type="transmembrane region" description="Helical" evidence="13">
    <location>
        <begin position="36"/>
        <end position="62"/>
    </location>
</feature>
<dbReference type="PANTHER" id="PTHR24240">
    <property type="entry name" value="OPSIN"/>
    <property type="match status" value="1"/>
</dbReference>
<evidence type="ECO:0000256" key="4">
    <source>
        <dbReference type="ARBA" id="ARBA00022692"/>
    </source>
</evidence>
<dbReference type="GO" id="GO:0007602">
    <property type="term" value="P:phototransduction"/>
    <property type="evidence" value="ECO:0007669"/>
    <property type="project" value="UniProtKB-KW"/>
</dbReference>
<feature type="transmembrane region" description="Helical" evidence="13">
    <location>
        <begin position="249"/>
        <end position="271"/>
    </location>
</feature>
<dbReference type="Pfam" id="PF00001">
    <property type="entry name" value="7tm_1"/>
    <property type="match status" value="1"/>
</dbReference>
<dbReference type="CDD" id="cd14969">
    <property type="entry name" value="7tmA_Opsins_type2_animals"/>
    <property type="match status" value="1"/>
</dbReference>
<keyword evidence="9 13" id="KW-0472">Membrane</keyword>
<evidence type="ECO:0000256" key="13">
    <source>
        <dbReference type="RuleBase" id="RU004951"/>
    </source>
</evidence>
<evidence type="ECO:0000256" key="10">
    <source>
        <dbReference type="ARBA" id="ARBA00023157"/>
    </source>
</evidence>
<dbReference type="InterPro" id="IPR017452">
    <property type="entry name" value="GPCR_Rhodpsn_7TM"/>
</dbReference>
<evidence type="ECO:0000256" key="9">
    <source>
        <dbReference type="ARBA" id="ARBA00023136"/>
    </source>
</evidence>
<dbReference type="Gene3D" id="1.20.1070.10">
    <property type="entry name" value="Rhodopsin 7-helix transmembrane proteins"/>
    <property type="match status" value="1"/>
</dbReference>
<comment type="subcellular location">
    <subcellularLocation>
        <location evidence="1 13">Membrane</location>
        <topology evidence="1 13">Multi-pass membrane protein</topology>
    </subcellularLocation>
</comment>
<evidence type="ECO:0000256" key="7">
    <source>
        <dbReference type="ARBA" id="ARBA00022991"/>
    </source>
</evidence>
<keyword evidence="10" id="KW-1015">Disulfide bond</keyword>
<organism evidence="15">
    <name type="scientific">Platynereis dumerilii</name>
    <name type="common">Dumeril's clam worm</name>
    <dbReference type="NCBI Taxonomy" id="6359"/>
    <lineage>
        <taxon>Eukaryota</taxon>
        <taxon>Metazoa</taxon>
        <taxon>Spiralia</taxon>
        <taxon>Lophotrochozoa</taxon>
        <taxon>Annelida</taxon>
        <taxon>Polychaeta</taxon>
        <taxon>Errantia</taxon>
        <taxon>Phyllodocida</taxon>
        <taxon>Nereididae</taxon>
        <taxon>Platynereis</taxon>
    </lineage>
</organism>
<feature type="transmembrane region" description="Helical" evidence="13">
    <location>
        <begin position="74"/>
        <end position="92"/>
    </location>
</feature>